<dbReference type="CDD" id="cd00293">
    <property type="entry name" value="USP-like"/>
    <property type="match status" value="1"/>
</dbReference>
<dbReference type="InterPro" id="IPR006016">
    <property type="entry name" value="UspA"/>
</dbReference>
<dbReference type="Proteomes" id="UP001295684">
    <property type="component" value="Unassembled WGS sequence"/>
</dbReference>
<gene>
    <name evidence="2" type="ORF">ECRASSUSDP1_LOCUS18150</name>
</gene>
<sequence length="289" mass="33036">MEAQSEGSEDNGIRWNICVDGSDICVSAFNTVFKNLRKGNDFTIITHISNDSKTYLDMKFKPDIIKQDYESWMIGVHSSHWELVFHHKESGLTTQEQIVELTDSYKSDILVLGYHGRKGVKEDPTLLGSNVDLIAHNPVCPLLVIKREENRAEKETKGFRFVVCIDGRAKSYKALDTIAHIVDKEKDEVIVLTVARVVIDTDAVKERTSTFLDEAGIKNHHFELLEREMNERYYEALIDYINIDDTPYVDFVVLANRGVNHKHHTEDKYLGKVSKKILFHSKANVLLVA</sequence>
<dbReference type="Gene3D" id="3.40.50.12370">
    <property type="match status" value="1"/>
</dbReference>
<protein>
    <recommendedName>
        <fullName evidence="1">UspA domain-containing protein</fullName>
    </recommendedName>
</protein>
<name>A0AAD2D1I8_EUPCR</name>
<dbReference type="AlphaFoldDB" id="A0AAD2D1I8"/>
<dbReference type="EMBL" id="CAMPGE010018350">
    <property type="protein sequence ID" value="CAI2376775.1"/>
    <property type="molecule type" value="Genomic_DNA"/>
</dbReference>
<proteinExistence type="predicted"/>
<reference evidence="2" key="1">
    <citation type="submission" date="2023-07" db="EMBL/GenBank/DDBJ databases">
        <authorList>
            <consortium name="AG Swart"/>
            <person name="Singh M."/>
            <person name="Singh A."/>
            <person name="Seah K."/>
            <person name="Emmerich C."/>
        </authorList>
    </citation>
    <scope>NUCLEOTIDE SEQUENCE</scope>
    <source>
        <strain evidence="2">DP1</strain>
    </source>
</reference>
<organism evidence="2 3">
    <name type="scientific">Euplotes crassus</name>
    <dbReference type="NCBI Taxonomy" id="5936"/>
    <lineage>
        <taxon>Eukaryota</taxon>
        <taxon>Sar</taxon>
        <taxon>Alveolata</taxon>
        <taxon>Ciliophora</taxon>
        <taxon>Intramacronucleata</taxon>
        <taxon>Spirotrichea</taxon>
        <taxon>Hypotrichia</taxon>
        <taxon>Euplotida</taxon>
        <taxon>Euplotidae</taxon>
        <taxon>Moneuplotes</taxon>
    </lineage>
</organism>
<feature type="domain" description="UspA" evidence="1">
    <location>
        <begin position="17"/>
        <end position="146"/>
    </location>
</feature>
<evidence type="ECO:0000259" key="1">
    <source>
        <dbReference type="Pfam" id="PF00582"/>
    </source>
</evidence>
<evidence type="ECO:0000313" key="2">
    <source>
        <dbReference type="EMBL" id="CAI2376775.1"/>
    </source>
</evidence>
<dbReference type="PANTHER" id="PTHR31964:SF113">
    <property type="entry name" value="USPA DOMAIN-CONTAINING PROTEIN"/>
    <property type="match status" value="1"/>
</dbReference>
<dbReference type="PANTHER" id="PTHR31964">
    <property type="entry name" value="ADENINE NUCLEOTIDE ALPHA HYDROLASES-LIKE SUPERFAMILY PROTEIN"/>
    <property type="match status" value="1"/>
</dbReference>
<comment type="caution">
    <text evidence="2">The sequence shown here is derived from an EMBL/GenBank/DDBJ whole genome shotgun (WGS) entry which is preliminary data.</text>
</comment>
<dbReference type="Pfam" id="PF00582">
    <property type="entry name" value="Usp"/>
    <property type="match status" value="1"/>
</dbReference>
<evidence type="ECO:0000313" key="3">
    <source>
        <dbReference type="Proteomes" id="UP001295684"/>
    </source>
</evidence>
<accession>A0AAD2D1I8</accession>
<dbReference type="SUPFAM" id="SSF52402">
    <property type="entry name" value="Adenine nucleotide alpha hydrolases-like"/>
    <property type="match status" value="2"/>
</dbReference>
<keyword evidence="3" id="KW-1185">Reference proteome</keyword>